<proteinExistence type="predicted"/>
<sequence length="648" mass="73809">MRIQVVGMERVCICGDFNAVKHVDERRSSRVGQRSLDHIPFNRFIDDNNLVDLPLIGRKFTWFKGDGLSMSRLDRFLLSEGWCLTWPNCKQVAKLRGLSDHCPLVLSATEEDWGPRLSRMLKCWKDVPGYKVFVREKWNSFQVDGWGGVGESDSTSVSHLQYADDTLLLGEKSWANVRALRATLVLFENMSGLKVNFNKSMLVGVNIPVSWLGEAAAALSCKVGNIPFLYLGLPIGGDSRRLIFWEPVLARLKNRLSGWKSRFLSFGGRLVLLKSVLTSLPVYALSIFKAPSGKWCWRLLVDRERLWYRVLAAQYGVEGGRLRDGGRRGSLWWREIVSIREGGGEPGGRWFGDHVVRRVGDGPDTLFWTDPWLDGTPLCERFGRLFALAETKSHTVAEMFSLGWGLDGAAWVWRRQLRAWEEELLGECQSLLSVISLQVQSSDRWQWQPDPDTGYTVRGAYQLLTTMDSIIVDDAEHLIWHPQVPLKVSIFAWRLLRDRLPTKSNLVTRGILSSAAHHCVSGCGVAKSTHHLFIFCSTFCSIWDLVRSWIGISSTGFTSIRDHFVQFTLSAGGSRARRSFLQLIWLASVWVVWTERNHRLFRGSTSTLHQMLDKIKLFSYRWLKTTSVTLVLNYHSWWSSPLLCLGLI</sequence>
<dbReference type="EMBL" id="CASHSV030000055">
    <property type="protein sequence ID" value="CAJ2645051.1"/>
    <property type="molecule type" value="Genomic_DNA"/>
</dbReference>
<comment type="caution">
    <text evidence="1">The sequence shown here is derived from an EMBL/GenBank/DDBJ whole genome shotgun (WGS) entry which is preliminary data.</text>
</comment>
<organism evidence="1 2">
    <name type="scientific">Trifolium pratense</name>
    <name type="common">Red clover</name>
    <dbReference type="NCBI Taxonomy" id="57577"/>
    <lineage>
        <taxon>Eukaryota</taxon>
        <taxon>Viridiplantae</taxon>
        <taxon>Streptophyta</taxon>
        <taxon>Embryophyta</taxon>
        <taxon>Tracheophyta</taxon>
        <taxon>Spermatophyta</taxon>
        <taxon>Magnoliopsida</taxon>
        <taxon>eudicotyledons</taxon>
        <taxon>Gunneridae</taxon>
        <taxon>Pentapetalae</taxon>
        <taxon>rosids</taxon>
        <taxon>fabids</taxon>
        <taxon>Fabales</taxon>
        <taxon>Fabaceae</taxon>
        <taxon>Papilionoideae</taxon>
        <taxon>50 kb inversion clade</taxon>
        <taxon>NPAAA clade</taxon>
        <taxon>Hologalegina</taxon>
        <taxon>IRL clade</taxon>
        <taxon>Trifolieae</taxon>
        <taxon>Trifolium</taxon>
    </lineage>
</organism>
<reference evidence="1" key="1">
    <citation type="submission" date="2023-10" db="EMBL/GenBank/DDBJ databases">
        <authorList>
            <person name="Rodriguez Cubillos JULIANA M."/>
            <person name="De Vega J."/>
        </authorList>
    </citation>
    <scope>NUCLEOTIDE SEQUENCE</scope>
</reference>
<protein>
    <submittedName>
        <fullName evidence="1">Uncharacterized protein</fullName>
    </submittedName>
</protein>
<evidence type="ECO:0000313" key="1">
    <source>
        <dbReference type="EMBL" id="CAJ2645051.1"/>
    </source>
</evidence>
<gene>
    <name evidence="1" type="ORF">MILVUS5_LOCUS13997</name>
</gene>
<name>A0ACB0JIY5_TRIPR</name>
<accession>A0ACB0JIY5</accession>
<keyword evidence="2" id="KW-1185">Reference proteome</keyword>
<evidence type="ECO:0000313" key="2">
    <source>
        <dbReference type="Proteomes" id="UP001177021"/>
    </source>
</evidence>
<dbReference type="Proteomes" id="UP001177021">
    <property type="component" value="Unassembled WGS sequence"/>
</dbReference>